<dbReference type="Proteomes" id="UP001157915">
    <property type="component" value="Unassembled WGS sequence"/>
</dbReference>
<reference evidence="1 2" key="1">
    <citation type="submission" date="2017-05" db="EMBL/GenBank/DDBJ databases">
        <authorList>
            <person name="Varghese N."/>
            <person name="Submissions S."/>
        </authorList>
    </citation>
    <scope>NUCLEOTIDE SEQUENCE [LARGE SCALE GENOMIC DNA]</scope>
    <source>
        <strain evidence="1 2">DSM 15360</strain>
    </source>
</reference>
<sequence length="39" mass="4532">MSIKPKLITSVFFIFLATEYTEDYTEGAYLLILFNLRLG</sequence>
<accession>A0ABY1P1I2</accession>
<evidence type="ECO:0000313" key="2">
    <source>
        <dbReference type="Proteomes" id="UP001157915"/>
    </source>
</evidence>
<name>A0ABY1P1I2_9BACT</name>
<evidence type="ECO:0000313" key="1">
    <source>
        <dbReference type="EMBL" id="SMP22630.1"/>
    </source>
</evidence>
<proteinExistence type="predicted"/>
<organism evidence="1 2">
    <name type="scientific">Algoriphagus winogradskyi</name>
    <dbReference type="NCBI Taxonomy" id="237017"/>
    <lineage>
        <taxon>Bacteria</taxon>
        <taxon>Pseudomonadati</taxon>
        <taxon>Bacteroidota</taxon>
        <taxon>Cytophagia</taxon>
        <taxon>Cytophagales</taxon>
        <taxon>Cyclobacteriaceae</taxon>
        <taxon>Algoriphagus</taxon>
    </lineage>
</organism>
<comment type="caution">
    <text evidence="1">The sequence shown here is derived from an EMBL/GenBank/DDBJ whole genome shotgun (WGS) entry which is preliminary data.</text>
</comment>
<protein>
    <submittedName>
        <fullName evidence="1">Uncharacterized protein</fullName>
    </submittedName>
</protein>
<dbReference type="EMBL" id="FXUA01000003">
    <property type="protein sequence ID" value="SMP22630.1"/>
    <property type="molecule type" value="Genomic_DNA"/>
</dbReference>
<gene>
    <name evidence="1" type="ORF">SAMN06265367_103484</name>
</gene>
<keyword evidence="2" id="KW-1185">Reference proteome</keyword>